<dbReference type="Pfam" id="PF13229">
    <property type="entry name" value="Beta_helix"/>
    <property type="match status" value="1"/>
</dbReference>
<organism evidence="2 3">
    <name type="scientific">Geomonas oryzisoli</name>
    <dbReference type="NCBI Taxonomy" id="2847992"/>
    <lineage>
        <taxon>Bacteria</taxon>
        <taxon>Pseudomonadati</taxon>
        <taxon>Thermodesulfobacteriota</taxon>
        <taxon>Desulfuromonadia</taxon>
        <taxon>Geobacterales</taxon>
        <taxon>Geobacteraceae</taxon>
        <taxon>Geomonas</taxon>
    </lineage>
</organism>
<sequence>MTALVPIGGRIDLAAGQVYLYTEPLSIPSGTVLDGHGATIEVPQGDSSDSLGVITASHAKNITVKNLRIRCNAERSPNSPQRGIFFDHVTDSTISNVVIDSPRTSGIRLHHGCTGNTIEQVTVTMKLDPVMAGEPGIPVDEELVGIGLVSATADQYNGLYNESLDRTLALPATTLDNKVLNCRIYGGKHGIMLYNANRNTLSGNSISWTSHRGILMSPTADDNVAEWNDIREYGSTGIHMAWGASRNTIRYNSISSDHTIWQRDGIKGYLGTNDNLVEYNTIGGNNVNGIRFAAGAQGNVVRHNLITGAQYPTVEQQQVPPEIHVTIPTTGNIFEDNVAK</sequence>
<dbReference type="Proteomes" id="UP000683557">
    <property type="component" value="Chromosome"/>
</dbReference>
<dbReference type="EMBL" id="CP076723">
    <property type="protein sequence ID" value="QWV94806.1"/>
    <property type="molecule type" value="Genomic_DNA"/>
</dbReference>
<keyword evidence="3" id="KW-1185">Reference proteome</keyword>
<dbReference type="InterPro" id="IPR006626">
    <property type="entry name" value="PbH1"/>
</dbReference>
<reference evidence="2 3" key="1">
    <citation type="submission" date="2021-06" db="EMBL/GenBank/DDBJ databases">
        <title>Gemonas diversity in paddy soil.</title>
        <authorList>
            <person name="Liu G."/>
        </authorList>
    </citation>
    <scope>NUCLEOTIDE SEQUENCE [LARGE SCALE GENOMIC DNA]</scope>
    <source>
        <strain evidence="2 3">RG10</strain>
    </source>
</reference>
<proteinExistence type="predicted"/>
<protein>
    <submittedName>
        <fullName evidence="2">Right-handed parallel beta-helix repeat-containing protein</fullName>
    </submittedName>
</protein>
<dbReference type="RefSeq" id="WP_216801525.1">
    <property type="nucleotide sequence ID" value="NZ_CP076723.1"/>
</dbReference>
<feature type="domain" description="Right handed beta helix" evidence="1">
    <location>
        <begin position="178"/>
        <end position="309"/>
    </location>
</feature>
<dbReference type="InterPro" id="IPR039448">
    <property type="entry name" value="Beta_helix"/>
</dbReference>
<gene>
    <name evidence="2" type="ORF">KP004_06410</name>
</gene>
<evidence type="ECO:0000313" key="2">
    <source>
        <dbReference type="EMBL" id="QWV94806.1"/>
    </source>
</evidence>
<accession>A0ABX8J9Y9</accession>
<evidence type="ECO:0000259" key="1">
    <source>
        <dbReference type="Pfam" id="PF13229"/>
    </source>
</evidence>
<name>A0ABX8J9Y9_9BACT</name>
<dbReference type="SMART" id="SM00710">
    <property type="entry name" value="PbH1"/>
    <property type="match status" value="6"/>
</dbReference>
<dbReference type="InterPro" id="IPR022441">
    <property type="entry name" value="Para_beta_helix_rpt-2"/>
</dbReference>
<evidence type="ECO:0000313" key="3">
    <source>
        <dbReference type="Proteomes" id="UP000683557"/>
    </source>
</evidence>
<dbReference type="NCBIfam" id="TIGR03804">
    <property type="entry name" value="para_beta_helix"/>
    <property type="match status" value="1"/>
</dbReference>